<dbReference type="AlphaFoldDB" id="A0A1F4XL63"/>
<evidence type="ECO:0000256" key="5">
    <source>
        <dbReference type="ARBA" id="ARBA00022723"/>
    </source>
</evidence>
<evidence type="ECO:0008006" key="13">
    <source>
        <dbReference type="Google" id="ProtNLM"/>
    </source>
</evidence>
<dbReference type="Proteomes" id="UP000177614">
    <property type="component" value="Unassembled WGS sequence"/>
</dbReference>
<dbReference type="InterPro" id="IPR011060">
    <property type="entry name" value="RibuloseP-bd_barrel"/>
</dbReference>
<dbReference type="GO" id="GO:1901135">
    <property type="term" value="P:carbohydrate derivative metabolic process"/>
    <property type="evidence" value="ECO:0007669"/>
    <property type="project" value="UniProtKB-ARBA"/>
</dbReference>
<comment type="subunit">
    <text evidence="4">Homodimer.</text>
</comment>
<evidence type="ECO:0000256" key="2">
    <source>
        <dbReference type="ARBA" id="ARBA00001947"/>
    </source>
</evidence>
<dbReference type="SUPFAM" id="SSF51366">
    <property type="entry name" value="Ribulose-phoshate binding barrel"/>
    <property type="match status" value="1"/>
</dbReference>
<evidence type="ECO:0000256" key="9">
    <source>
        <dbReference type="ARBA" id="ARBA00023235"/>
    </source>
</evidence>
<dbReference type="PROSITE" id="PS01085">
    <property type="entry name" value="RIBUL_P_3_EPIMER_1"/>
    <property type="match status" value="1"/>
</dbReference>
<dbReference type="GO" id="GO:0046496">
    <property type="term" value="P:nicotinamide nucleotide metabolic process"/>
    <property type="evidence" value="ECO:0007669"/>
    <property type="project" value="UniProtKB-ARBA"/>
</dbReference>
<accession>A0A1F4XL63</accession>
<dbReference type="EMBL" id="MEWR01000008">
    <property type="protein sequence ID" value="OGC82399.1"/>
    <property type="molecule type" value="Genomic_DNA"/>
</dbReference>
<dbReference type="PANTHER" id="PTHR11749">
    <property type="entry name" value="RIBULOSE-5-PHOSPHATE-3-EPIMERASE"/>
    <property type="match status" value="1"/>
</dbReference>
<dbReference type="NCBIfam" id="NF004076">
    <property type="entry name" value="PRK05581.1-4"/>
    <property type="match status" value="1"/>
</dbReference>
<evidence type="ECO:0000256" key="4">
    <source>
        <dbReference type="ARBA" id="ARBA00011738"/>
    </source>
</evidence>
<keyword evidence="7" id="KW-0408">Iron</keyword>
<dbReference type="STRING" id="1817814.A2V81_01880"/>
<organism evidence="11 12">
    <name type="scientific">Candidatus Abawacabacteria bacterium RBG_16_42_10</name>
    <dbReference type="NCBI Taxonomy" id="1817814"/>
    <lineage>
        <taxon>Bacteria</taxon>
        <taxon>Candidatus Abawacaibacteriota</taxon>
    </lineage>
</organism>
<gene>
    <name evidence="11" type="ORF">A2V81_01880</name>
</gene>
<evidence type="ECO:0000256" key="8">
    <source>
        <dbReference type="ARBA" id="ARBA00023211"/>
    </source>
</evidence>
<dbReference type="GO" id="GO:0016857">
    <property type="term" value="F:racemase and epimerase activity, acting on carbohydrates and derivatives"/>
    <property type="evidence" value="ECO:0007669"/>
    <property type="project" value="InterPro"/>
</dbReference>
<dbReference type="Gene3D" id="3.20.20.70">
    <property type="entry name" value="Aldolase class I"/>
    <property type="match status" value="1"/>
</dbReference>
<dbReference type="GO" id="GO:0006091">
    <property type="term" value="P:generation of precursor metabolites and energy"/>
    <property type="evidence" value="ECO:0007669"/>
    <property type="project" value="UniProtKB-ARBA"/>
</dbReference>
<dbReference type="GO" id="GO:0005975">
    <property type="term" value="P:carbohydrate metabolic process"/>
    <property type="evidence" value="ECO:0007669"/>
    <property type="project" value="InterPro"/>
</dbReference>
<keyword evidence="10" id="KW-0119">Carbohydrate metabolism</keyword>
<comment type="cofactor">
    <cofactor evidence="2">
        <name>Zn(2+)</name>
        <dbReference type="ChEBI" id="CHEBI:29105"/>
    </cofactor>
</comment>
<evidence type="ECO:0000256" key="7">
    <source>
        <dbReference type="ARBA" id="ARBA00023004"/>
    </source>
</evidence>
<keyword evidence="9" id="KW-0413">Isomerase</keyword>
<dbReference type="InterPro" id="IPR000056">
    <property type="entry name" value="Ribul_P_3_epim-like"/>
</dbReference>
<keyword evidence="5" id="KW-0479">Metal-binding</keyword>
<dbReference type="InterPro" id="IPR013785">
    <property type="entry name" value="Aldolase_TIM"/>
</dbReference>
<evidence type="ECO:0000256" key="1">
    <source>
        <dbReference type="ARBA" id="ARBA00001936"/>
    </source>
</evidence>
<comment type="cofactor">
    <cofactor evidence="1">
        <name>Mn(2+)</name>
        <dbReference type="ChEBI" id="CHEBI:29035"/>
    </cofactor>
</comment>
<dbReference type="Pfam" id="PF00834">
    <property type="entry name" value="Ribul_P_3_epim"/>
    <property type="match status" value="1"/>
</dbReference>
<comment type="cofactor">
    <cofactor evidence="3">
        <name>Fe(2+)</name>
        <dbReference type="ChEBI" id="CHEBI:29033"/>
    </cofactor>
</comment>
<name>A0A1F4XL63_9BACT</name>
<evidence type="ECO:0000256" key="3">
    <source>
        <dbReference type="ARBA" id="ARBA00001954"/>
    </source>
</evidence>
<dbReference type="GO" id="GO:0046872">
    <property type="term" value="F:metal ion binding"/>
    <property type="evidence" value="ECO:0007669"/>
    <property type="project" value="UniProtKB-KW"/>
</dbReference>
<protein>
    <recommendedName>
        <fullName evidence="13">Ribulose-phosphate 3-epimerase</fullName>
    </recommendedName>
</protein>
<keyword evidence="8" id="KW-0464">Manganese</keyword>
<keyword evidence="6" id="KW-0862">Zinc</keyword>
<comment type="caution">
    <text evidence="11">The sequence shown here is derived from an EMBL/GenBank/DDBJ whole genome shotgun (WGS) entry which is preliminary data.</text>
</comment>
<dbReference type="GO" id="GO:0006163">
    <property type="term" value="P:purine nucleotide metabolic process"/>
    <property type="evidence" value="ECO:0007669"/>
    <property type="project" value="UniProtKB-ARBA"/>
</dbReference>
<proteinExistence type="predicted"/>
<dbReference type="CDD" id="cd00429">
    <property type="entry name" value="RPE"/>
    <property type="match status" value="1"/>
</dbReference>
<dbReference type="FunFam" id="3.20.20.70:FF:000191">
    <property type="entry name" value="ribulose-phosphate 3-epimerase isoform X2"/>
    <property type="match status" value="1"/>
</dbReference>
<sequence length="207" mass="23170">MQIAASLLSANPLKLDEEIHSLEGIVDRLHIDVMDGNFVPNLAFGVDTIKAIPTVWKKDLHLMVSHPHVISRWFEARDVDTIIFHPQAVKYPEKLIHELQNRKIHAGIALSPEVTITQINTLLPLVDFVLIMGIHPGFSGQQMLLDQTLEKIRFIHTKYPQAHIAVDGGVNVDNIRLLKEAGTTIVVSGKYLFSAPDRKEAAEALRK</sequence>
<evidence type="ECO:0000313" key="11">
    <source>
        <dbReference type="EMBL" id="OGC82399.1"/>
    </source>
</evidence>
<reference evidence="11 12" key="1">
    <citation type="journal article" date="2016" name="Nat. Commun.">
        <title>Thousands of microbial genomes shed light on interconnected biogeochemical processes in an aquifer system.</title>
        <authorList>
            <person name="Anantharaman K."/>
            <person name="Brown C.T."/>
            <person name="Hug L.A."/>
            <person name="Sharon I."/>
            <person name="Castelle C.J."/>
            <person name="Probst A.J."/>
            <person name="Thomas B.C."/>
            <person name="Singh A."/>
            <person name="Wilkins M.J."/>
            <person name="Karaoz U."/>
            <person name="Brodie E.L."/>
            <person name="Williams K.H."/>
            <person name="Hubbard S.S."/>
            <person name="Banfield J.F."/>
        </authorList>
    </citation>
    <scope>NUCLEOTIDE SEQUENCE [LARGE SCALE GENOMIC DNA]</scope>
</reference>
<evidence type="ECO:0000256" key="10">
    <source>
        <dbReference type="ARBA" id="ARBA00023277"/>
    </source>
</evidence>
<evidence type="ECO:0000313" key="12">
    <source>
        <dbReference type="Proteomes" id="UP000177614"/>
    </source>
</evidence>
<evidence type="ECO:0000256" key="6">
    <source>
        <dbReference type="ARBA" id="ARBA00022833"/>
    </source>
</evidence>